<dbReference type="GO" id="GO:0004519">
    <property type="term" value="F:endonuclease activity"/>
    <property type="evidence" value="ECO:0007669"/>
    <property type="project" value="InterPro"/>
</dbReference>
<dbReference type="eggNOG" id="COG1403">
    <property type="taxonomic scope" value="Bacteria"/>
</dbReference>
<gene>
    <name evidence="2" type="ORF">HLPCO_000732</name>
</gene>
<dbReference type="PANTHER" id="PTHR37827">
    <property type="entry name" value="TUDOR DOMAIN-CONTAINING PROTEIN"/>
    <property type="match status" value="1"/>
</dbReference>
<evidence type="ECO:0000313" key="3">
    <source>
        <dbReference type="Proteomes" id="UP000005707"/>
    </source>
</evidence>
<proteinExistence type="predicted"/>
<protein>
    <submittedName>
        <fullName evidence="2">Nuclease component protein</fullName>
    </submittedName>
</protein>
<dbReference type="Gene3D" id="1.10.30.50">
    <property type="match status" value="1"/>
</dbReference>
<comment type="caution">
    <text evidence="2">The sequence shown here is derived from an EMBL/GenBank/DDBJ whole genome shotgun (WGS) entry which is preliminary data.</text>
</comment>
<dbReference type="STRING" id="1033810.HLPCO_000732"/>
<dbReference type="AlphaFoldDB" id="U2EDQ2"/>
<sequence length="98" mass="11690">MDKDICQLCTRKELLLTKHHLVPKEEGGTHSEIALLCIPCHRTIHSFYSNKELALHLNTLDLLKDDPKINKYLRWIKKQPLKSKIRIRSPHHRNKRRH</sequence>
<dbReference type="InParanoid" id="U2EDQ2"/>
<dbReference type="InterPro" id="IPR002711">
    <property type="entry name" value="HNH"/>
</dbReference>
<dbReference type="EMBL" id="AFNU02000002">
    <property type="protein sequence ID" value="ERJ13113.1"/>
    <property type="molecule type" value="Genomic_DNA"/>
</dbReference>
<reference evidence="2 3" key="2">
    <citation type="journal article" date="2013" name="PLoS ONE">
        <title>INDIGO - INtegrated Data Warehouse of MIcrobial GenOmes with Examples from the Red Sea Extremophiles.</title>
        <authorList>
            <person name="Alam I."/>
            <person name="Antunes A."/>
            <person name="Kamau A.A."/>
            <person name="Ba Alawi W."/>
            <person name="Kalkatawi M."/>
            <person name="Stingl U."/>
            <person name="Bajic V.B."/>
        </authorList>
    </citation>
    <scope>NUCLEOTIDE SEQUENCE [LARGE SCALE GENOMIC DNA]</scope>
    <source>
        <strain evidence="2 3">SSD-17B</strain>
    </source>
</reference>
<dbReference type="Proteomes" id="UP000005707">
    <property type="component" value="Unassembled WGS sequence"/>
</dbReference>
<dbReference type="GO" id="GO:0008270">
    <property type="term" value="F:zinc ion binding"/>
    <property type="evidence" value="ECO:0007669"/>
    <property type="project" value="InterPro"/>
</dbReference>
<feature type="domain" description="HNH" evidence="1">
    <location>
        <begin position="6"/>
        <end position="46"/>
    </location>
</feature>
<evidence type="ECO:0000259" key="1">
    <source>
        <dbReference type="Pfam" id="PF01844"/>
    </source>
</evidence>
<dbReference type="GO" id="GO:0003676">
    <property type="term" value="F:nucleic acid binding"/>
    <property type="evidence" value="ECO:0007669"/>
    <property type="project" value="InterPro"/>
</dbReference>
<dbReference type="OrthoDB" id="9802640at2"/>
<name>U2EDQ2_9MOLU</name>
<accession>U2EDQ2</accession>
<dbReference type="RefSeq" id="WP_008826877.1">
    <property type="nucleotide sequence ID" value="NZ_AFNU02000002.1"/>
</dbReference>
<organism evidence="2 3">
    <name type="scientific">Haloplasma contractile SSD-17B</name>
    <dbReference type="NCBI Taxonomy" id="1033810"/>
    <lineage>
        <taxon>Bacteria</taxon>
        <taxon>Bacillati</taxon>
        <taxon>Mycoplasmatota</taxon>
        <taxon>Mollicutes</taxon>
        <taxon>Haloplasmatales</taxon>
        <taxon>Haloplasmataceae</taxon>
        <taxon>Haloplasma</taxon>
    </lineage>
</organism>
<dbReference type="Pfam" id="PF01844">
    <property type="entry name" value="HNH"/>
    <property type="match status" value="1"/>
</dbReference>
<evidence type="ECO:0000313" key="2">
    <source>
        <dbReference type="EMBL" id="ERJ13113.1"/>
    </source>
</evidence>
<reference evidence="2 3" key="1">
    <citation type="journal article" date="2011" name="J. Bacteriol.">
        <title>Genome sequence of Haloplasma contractile, an unusual contractile bacterium from a deep-sea anoxic brine lake.</title>
        <authorList>
            <person name="Antunes A."/>
            <person name="Alam I."/>
            <person name="El Dorry H."/>
            <person name="Siam R."/>
            <person name="Robertson A."/>
            <person name="Bajic V.B."/>
            <person name="Stingl U."/>
        </authorList>
    </citation>
    <scope>NUCLEOTIDE SEQUENCE [LARGE SCALE GENOMIC DNA]</scope>
    <source>
        <strain evidence="2 3">SSD-17B</strain>
    </source>
</reference>
<keyword evidence="3" id="KW-1185">Reference proteome</keyword>
<dbReference type="PANTHER" id="PTHR37827:SF1">
    <property type="entry name" value="HNH DOMAIN-CONTAINING PROTEIN"/>
    <property type="match status" value="1"/>
</dbReference>